<gene>
    <name evidence="2" type="ORF">AOQ84DRAFT_386043</name>
</gene>
<protein>
    <recommendedName>
        <fullName evidence="4">Apple domain-containing protein</fullName>
    </recommendedName>
</protein>
<name>A0A8E2F8K0_9PEZI</name>
<evidence type="ECO:0000313" key="2">
    <source>
        <dbReference type="EMBL" id="OCL12547.1"/>
    </source>
</evidence>
<evidence type="ECO:0008006" key="4">
    <source>
        <dbReference type="Google" id="ProtNLM"/>
    </source>
</evidence>
<reference evidence="2 3" key="1">
    <citation type="journal article" date="2016" name="Nat. Commun.">
        <title>Ectomycorrhizal ecology is imprinted in the genome of the dominant symbiotic fungus Cenococcum geophilum.</title>
        <authorList>
            <consortium name="DOE Joint Genome Institute"/>
            <person name="Peter M."/>
            <person name="Kohler A."/>
            <person name="Ohm R.A."/>
            <person name="Kuo A."/>
            <person name="Krutzmann J."/>
            <person name="Morin E."/>
            <person name="Arend M."/>
            <person name="Barry K.W."/>
            <person name="Binder M."/>
            <person name="Choi C."/>
            <person name="Clum A."/>
            <person name="Copeland A."/>
            <person name="Grisel N."/>
            <person name="Haridas S."/>
            <person name="Kipfer T."/>
            <person name="LaButti K."/>
            <person name="Lindquist E."/>
            <person name="Lipzen A."/>
            <person name="Maire R."/>
            <person name="Meier B."/>
            <person name="Mihaltcheva S."/>
            <person name="Molinier V."/>
            <person name="Murat C."/>
            <person name="Poggeler S."/>
            <person name="Quandt C.A."/>
            <person name="Sperisen C."/>
            <person name="Tritt A."/>
            <person name="Tisserant E."/>
            <person name="Crous P.W."/>
            <person name="Henrissat B."/>
            <person name="Nehls U."/>
            <person name="Egli S."/>
            <person name="Spatafora J.W."/>
            <person name="Grigoriev I.V."/>
            <person name="Martin F.M."/>
        </authorList>
    </citation>
    <scope>NUCLEOTIDE SEQUENCE [LARGE SCALE GENOMIC DNA]</scope>
    <source>
        <strain evidence="2 3">CBS 207.34</strain>
    </source>
</reference>
<dbReference type="AlphaFoldDB" id="A0A8E2F8K0"/>
<accession>A0A8E2F8K0</accession>
<proteinExistence type="predicted"/>
<dbReference type="OrthoDB" id="5428486at2759"/>
<dbReference type="EMBL" id="KV748865">
    <property type="protein sequence ID" value="OCL12547.1"/>
    <property type="molecule type" value="Genomic_DNA"/>
</dbReference>
<sequence>MVLITNFGISIALSLLSLRINSARATETSPNEVFPGLSGDYTVAYIDPATDELVNDNVNVKAKRAIGIRGQAYREDNLVSLLRQHNAYGFCKAYCPGEYAIPKPITKTASVTKTATVSTSTTVCLAGCIPSTTVLTITGEPLPASTVVETDIVTDTETSTIEADTVTTTVTVAETATSTETTITTVTSTLNFGSASASSAATSTVVVPRGVNHPSYLRGYTSSQIVAACKKLVPPPQPKTTTVTRKATVTITKTRTITSLPATITALATTTPPASTVTTSIDSTTTITVLTTTTPGTIVTETLSTTVTTTTTSSVTSSVCPSATYGISGIAVSPPGSLRSGGSTPDSAACCTFCYNTPGCSGWAFLGANFCFAAFGSPPNSGPATSQCPNGLGTYVLGTGGPADLAGGNGPCFAG</sequence>
<dbReference type="Proteomes" id="UP000250140">
    <property type="component" value="Unassembled WGS sequence"/>
</dbReference>
<evidence type="ECO:0000256" key="1">
    <source>
        <dbReference type="SAM" id="SignalP"/>
    </source>
</evidence>
<feature type="chain" id="PRO_5034178464" description="Apple domain-containing protein" evidence="1">
    <location>
        <begin position="26"/>
        <end position="415"/>
    </location>
</feature>
<evidence type="ECO:0000313" key="3">
    <source>
        <dbReference type="Proteomes" id="UP000250140"/>
    </source>
</evidence>
<keyword evidence="3" id="KW-1185">Reference proteome</keyword>
<keyword evidence="1" id="KW-0732">Signal</keyword>
<feature type="signal peptide" evidence="1">
    <location>
        <begin position="1"/>
        <end position="25"/>
    </location>
</feature>
<organism evidence="2 3">
    <name type="scientific">Glonium stellatum</name>
    <dbReference type="NCBI Taxonomy" id="574774"/>
    <lineage>
        <taxon>Eukaryota</taxon>
        <taxon>Fungi</taxon>
        <taxon>Dikarya</taxon>
        <taxon>Ascomycota</taxon>
        <taxon>Pezizomycotina</taxon>
        <taxon>Dothideomycetes</taxon>
        <taxon>Pleosporomycetidae</taxon>
        <taxon>Gloniales</taxon>
        <taxon>Gloniaceae</taxon>
        <taxon>Glonium</taxon>
    </lineage>
</organism>